<sequence length="311" mass="35984">MDLREVGYDCRDWINLAQDRDKTNCAKLQPAPPGQLEASARDEIPLSWEPIKRSRWGRWIRAKAIVSDHTYSRRYELYKNSSVSFCGHFRPVVTATWVRRNTVENCKATAKKKKACRDKSRDIFLHLFGRCGRASRWADGAAFLACRCHRPRALRGAGNGLFARTPRMNVPVTNELAGNNERGLSAMAVWRCCRMVDCARKLLTVFLSGFEHARAAAHRGQSSVPNFWTGGYSRERRGEERRRENREEGGRGGEERTEKREGEEGRGGEEMREEERRDEKRGEGRREERRGQERRGVDRRGEDNEEERRGE</sequence>
<accession>A0ABQ8S5Z2</accession>
<keyword evidence="3" id="KW-1185">Reference proteome</keyword>
<gene>
    <name evidence="2" type="ORF">ANN_21631</name>
</gene>
<feature type="compositionally biased region" description="Basic and acidic residues" evidence="1">
    <location>
        <begin position="233"/>
        <end position="311"/>
    </location>
</feature>
<reference evidence="2 3" key="1">
    <citation type="journal article" date="2022" name="Allergy">
        <title>Genome assembly and annotation of Periplaneta americana reveal a comprehensive cockroach allergen profile.</title>
        <authorList>
            <person name="Wang L."/>
            <person name="Xiong Q."/>
            <person name="Saelim N."/>
            <person name="Wang L."/>
            <person name="Nong W."/>
            <person name="Wan A.T."/>
            <person name="Shi M."/>
            <person name="Liu X."/>
            <person name="Cao Q."/>
            <person name="Hui J.H.L."/>
            <person name="Sookrung N."/>
            <person name="Leung T.F."/>
            <person name="Tungtrongchitr A."/>
            <person name="Tsui S.K.W."/>
        </authorList>
    </citation>
    <scope>NUCLEOTIDE SEQUENCE [LARGE SCALE GENOMIC DNA]</scope>
    <source>
        <strain evidence="2">PWHHKU_190912</strain>
    </source>
</reference>
<evidence type="ECO:0000313" key="3">
    <source>
        <dbReference type="Proteomes" id="UP001148838"/>
    </source>
</evidence>
<dbReference type="Proteomes" id="UP001148838">
    <property type="component" value="Unassembled WGS sequence"/>
</dbReference>
<feature type="region of interest" description="Disordered" evidence="1">
    <location>
        <begin position="216"/>
        <end position="311"/>
    </location>
</feature>
<dbReference type="EMBL" id="JAJSOF020000033">
    <property type="protein sequence ID" value="KAJ4429462.1"/>
    <property type="molecule type" value="Genomic_DNA"/>
</dbReference>
<name>A0ABQ8S5Z2_PERAM</name>
<evidence type="ECO:0000313" key="2">
    <source>
        <dbReference type="EMBL" id="KAJ4429462.1"/>
    </source>
</evidence>
<evidence type="ECO:0000256" key="1">
    <source>
        <dbReference type="SAM" id="MobiDB-lite"/>
    </source>
</evidence>
<organism evidence="2 3">
    <name type="scientific">Periplaneta americana</name>
    <name type="common">American cockroach</name>
    <name type="synonym">Blatta americana</name>
    <dbReference type="NCBI Taxonomy" id="6978"/>
    <lineage>
        <taxon>Eukaryota</taxon>
        <taxon>Metazoa</taxon>
        <taxon>Ecdysozoa</taxon>
        <taxon>Arthropoda</taxon>
        <taxon>Hexapoda</taxon>
        <taxon>Insecta</taxon>
        <taxon>Pterygota</taxon>
        <taxon>Neoptera</taxon>
        <taxon>Polyneoptera</taxon>
        <taxon>Dictyoptera</taxon>
        <taxon>Blattodea</taxon>
        <taxon>Blattoidea</taxon>
        <taxon>Blattidae</taxon>
        <taxon>Blattinae</taxon>
        <taxon>Periplaneta</taxon>
    </lineage>
</organism>
<proteinExistence type="predicted"/>
<comment type="caution">
    <text evidence="2">The sequence shown here is derived from an EMBL/GenBank/DDBJ whole genome shotgun (WGS) entry which is preliminary data.</text>
</comment>
<protein>
    <submittedName>
        <fullName evidence="2">Uncharacterized protein</fullName>
    </submittedName>
</protein>